<dbReference type="Gene3D" id="3.30.70.270">
    <property type="match status" value="1"/>
</dbReference>
<dbReference type="PANTHER" id="PTHR11076:SF35">
    <property type="entry name" value="DNA REPAIR PROTEIN HOMOLOG YOBH"/>
    <property type="match status" value="1"/>
</dbReference>
<dbReference type="Proteomes" id="UP000092573">
    <property type="component" value="Chromosome"/>
</dbReference>
<dbReference type="InterPro" id="IPR050116">
    <property type="entry name" value="DNA_polymerase-Y"/>
</dbReference>
<dbReference type="Gene3D" id="3.30.1490.100">
    <property type="entry name" value="DNA polymerase, Y-family, little finger domain"/>
    <property type="match status" value="1"/>
</dbReference>
<dbReference type="PROSITE" id="PS50173">
    <property type="entry name" value="UMUC"/>
    <property type="match status" value="1"/>
</dbReference>
<evidence type="ECO:0000256" key="1">
    <source>
        <dbReference type="ARBA" id="ARBA00010945"/>
    </source>
</evidence>
<dbReference type="GO" id="GO:0009432">
    <property type="term" value="P:SOS response"/>
    <property type="evidence" value="ECO:0007669"/>
    <property type="project" value="TreeGrafter"/>
</dbReference>
<dbReference type="GO" id="GO:0003684">
    <property type="term" value="F:damaged DNA binding"/>
    <property type="evidence" value="ECO:0007669"/>
    <property type="project" value="InterPro"/>
</dbReference>
<dbReference type="PANTHER" id="PTHR11076">
    <property type="entry name" value="DNA REPAIR POLYMERASE UMUC / TRANSFERASE FAMILY MEMBER"/>
    <property type="match status" value="1"/>
</dbReference>
<dbReference type="InterPro" id="IPR036775">
    <property type="entry name" value="DNA_pol_Y-fam_lit_finger_sf"/>
</dbReference>
<evidence type="ECO:0000313" key="4">
    <source>
        <dbReference type="Proteomes" id="UP000092573"/>
    </source>
</evidence>
<proteinExistence type="inferred from homology"/>
<dbReference type="InterPro" id="IPR017961">
    <property type="entry name" value="DNA_pol_Y-fam_little_finger"/>
</dbReference>
<dbReference type="SUPFAM" id="SSF56672">
    <property type="entry name" value="DNA/RNA polymerases"/>
    <property type="match status" value="1"/>
</dbReference>
<dbReference type="GO" id="GO:0005829">
    <property type="term" value="C:cytosol"/>
    <property type="evidence" value="ECO:0007669"/>
    <property type="project" value="TreeGrafter"/>
</dbReference>
<accession>A0A1B1N6X6</accession>
<dbReference type="SUPFAM" id="SSF100879">
    <property type="entry name" value="Lesion bypass DNA polymerase (Y-family), little finger domain"/>
    <property type="match status" value="1"/>
</dbReference>
<dbReference type="Pfam" id="PF11799">
    <property type="entry name" value="IMS_C"/>
    <property type="match status" value="1"/>
</dbReference>
<name>A0A1B1N6X6_9BACL</name>
<dbReference type="InterPro" id="IPR022880">
    <property type="entry name" value="DNApol_IV"/>
</dbReference>
<dbReference type="OrthoDB" id="9808813at2"/>
<keyword evidence="4" id="KW-1185">Reference proteome</keyword>
<organism evidence="3 4">
    <name type="scientific">Paenibacillus yonginensis</name>
    <dbReference type="NCBI Taxonomy" id="1462996"/>
    <lineage>
        <taxon>Bacteria</taxon>
        <taxon>Bacillati</taxon>
        <taxon>Bacillota</taxon>
        <taxon>Bacilli</taxon>
        <taxon>Bacillales</taxon>
        <taxon>Paenibacillaceae</taxon>
        <taxon>Paenibacillus</taxon>
    </lineage>
</organism>
<protein>
    <submittedName>
        <fullName evidence="3">DNA polymerase IV</fullName>
    </submittedName>
</protein>
<dbReference type="GO" id="GO:0042276">
    <property type="term" value="P:error-prone translesion synthesis"/>
    <property type="evidence" value="ECO:0007669"/>
    <property type="project" value="TreeGrafter"/>
</dbReference>
<dbReference type="Pfam" id="PF00817">
    <property type="entry name" value="IMS"/>
    <property type="match status" value="1"/>
</dbReference>
<dbReference type="NCBIfam" id="NF002848">
    <property type="entry name" value="PRK03103.1"/>
    <property type="match status" value="1"/>
</dbReference>
<dbReference type="Gene3D" id="3.40.1170.60">
    <property type="match status" value="1"/>
</dbReference>
<dbReference type="AlphaFoldDB" id="A0A1B1N6X6"/>
<evidence type="ECO:0000259" key="2">
    <source>
        <dbReference type="PROSITE" id="PS50173"/>
    </source>
</evidence>
<dbReference type="EMBL" id="CP014167">
    <property type="protein sequence ID" value="ANS77190.1"/>
    <property type="molecule type" value="Genomic_DNA"/>
</dbReference>
<dbReference type="GO" id="GO:0006281">
    <property type="term" value="P:DNA repair"/>
    <property type="evidence" value="ECO:0007669"/>
    <property type="project" value="InterPro"/>
</dbReference>
<feature type="domain" description="UmuC" evidence="2">
    <location>
        <begin position="12"/>
        <end position="196"/>
    </location>
</feature>
<dbReference type="Gene3D" id="1.10.150.20">
    <property type="entry name" value="5' to 3' exonuclease, C-terminal subdomain"/>
    <property type="match status" value="1"/>
</dbReference>
<dbReference type="InterPro" id="IPR001126">
    <property type="entry name" value="UmuC"/>
</dbReference>
<dbReference type="CDD" id="cd03586">
    <property type="entry name" value="PolY_Pol_IV_kappa"/>
    <property type="match status" value="1"/>
</dbReference>
<evidence type="ECO:0000313" key="3">
    <source>
        <dbReference type="EMBL" id="ANS77190.1"/>
    </source>
</evidence>
<reference evidence="3 4" key="1">
    <citation type="submission" date="2016-01" db="EMBL/GenBank/DDBJ databases">
        <title>Complete Genome Sequence of Paenibacillus yonginensis DCY84, a novel Plant Growth-Promoting Bacteria with Elicitation of Induced Systemic Resistance.</title>
        <authorList>
            <person name="Kim Y.J."/>
            <person name="Yang D.C."/>
            <person name="Sukweenadhi J."/>
        </authorList>
    </citation>
    <scope>NUCLEOTIDE SEQUENCE [LARGE SCALE GENOMIC DNA]</scope>
    <source>
        <strain evidence="3 4">DCY84</strain>
    </source>
</reference>
<gene>
    <name evidence="3" type="primary">polYB</name>
    <name evidence="3" type="ORF">AWM70_10530</name>
</gene>
<dbReference type="GO" id="GO:0003887">
    <property type="term" value="F:DNA-directed DNA polymerase activity"/>
    <property type="evidence" value="ECO:0007669"/>
    <property type="project" value="InterPro"/>
</dbReference>
<dbReference type="InterPro" id="IPR043502">
    <property type="entry name" value="DNA/RNA_pol_sf"/>
</dbReference>
<comment type="similarity">
    <text evidence="1">Belongs to the DNA polymerase type-Y family.</text>
</comment>
<dbReference type="InterPro" id="IPR043128">
    <property type="entry name" value="Rev_trsase/Diguanyl_cyclase"/>
</dbReference>
<dbReference type="KEGG" id="pyg:AWM70_10530"/>
<dbReference type="STRING" id="1462996.AWM70_10530"/>
<sequence>MGSERVKTERVIMLADGQSFYASVEKAGRPDLKNKPVAVGDPSRRSGIILAACPIAKSRGITTAERVGEALAKCPDLVVIRPRMQTYIAVSLLITEIFESFTDQVEPYSIDEQFLDVTGSIPYFGPPEEIARQIQTRVLLSTGVWTRCGIGPSKILAKMATDNFAKKKPEGIFKLDAANIETELWQLPVHQMFMTASRMTRHFKRMGLHQIGDIARLDLGDFKRRMRQEMGKQSDIQAEYYWQTARGIDPSPVVAGIRGRLKSVSHGKALRSSLYRSLEDIEVVLLELVVEVCRRCRRWGYIGRVVTVGAVETDGRRTASFSRQMTLPEATSLSHEVAAAARHIFRKYWRGMSLSRLHVSLTDLTDPGGVQLTLFDDRIKAYRLEQAADLIKDRYGSDAIVSASSLLESGVARERAGQIGGHYK</sequence>